<sequence length="84" mass="9771">MKGREYLPEKGDIAIFACPPNRITENARQILEDNNISLYEYSSTNVEELLKLSTQKVEVREEFPTEIKIEEEEKLLSLKSQNIL</sequence>
<gene>
    <name evidence="1" type="ORF">S01H4_31611</name>
</gene>
<dbReference type="EMBL" id="BART01016437">
    <property type="protein sequence ID" value="GAG81704.1"/>
    <property type="molecule type" value="Genomic_DNA"/>
</dbReference>
<dbReference type="AlphaFoldDB" id="X1AI43"/>
<comment type="caution">
    <text evidence="1">The sequence shown here is derived from an EMBL/GenBank/DDBJ whole genome shotgun (WGS) entry which is preliminary data.</text>
</comment>
<accession>X1AI43</accession>
<organism evidence="1">
    <name type="scientific">marine sediment metagenome</name>
    <dbReference type="NCBI Taxonomy" id="412755"/>
    <lineage>
        <taxon>unclassified sequences</taxon>
        <taxon>metagenomes</taxon>
        <taxon>ecological metagenomes</taxon>
    </lineage>
</organism>
<name>X1AI43_9ZZZZ</name>
<proteinExistence type="predicted"/>
<reference evidence="1" key="1">
    <citation type="journal article" date="2014" name="Front. Microbiol.">
        <title>High frequency of phylogenetically diverse reductive dehalogenase-homologous genes in deep subseafloor sedimentary metagenomes.</title>
        <authorList>
            <person name="Kawai M."/>
            <person name="Futagami T."/>
            <person name="Toyoda A."/>
            <person name="Takaki Y."/>
            <person name="Nishi S."/>
            <person name="Hori S."/>
            <person name="Arai W."/>
            <person name="Tsubouchi T."/>
            <person name="Morono Y."/>
            <person name="Uchiyama I."/>
            <person name="Ito T."/>
            <person name="Fujiyama A."/>
            <person name="Inagaki F."/>
            <person name="Takami H."/>
        </authorList>
    </citation>
    <scope>NUCLEOTIDE SEQUENCE</scope>
    <source>
        <strain evidence="1">Expedition CK06-06</strain>
    </source>
</reference>
<evidence type="ECO:0000313" key="1">
    <source>
        <dbReference type="EMBL" id="GAG81704.1"/>
    </source>
</evidence>
<protein>
    <submittedName>
        <fullName evidence="1">Uncharacterized protein</fullName>
    </submittedName>
</protein>